<accession>A0A5B8MQW4</accession>
<evidence type="ECO:0000256" key="10">
    <source>
        <dbReference type="RuleBase" id="RU363037"/>
    </source>
</evidence>
<dbReference type="Pfam" id="PF00749">
    <property type="entry name" value="tRNA-synt_1c"/>
    <property type="match status" value="1"/>
</dbReference>
<gene>
    <name evidence="14" type="ORF">A3770_06p42780</name>
    <name evidence="13" type="ORF">CPRI1469_LOCUS1625</name>
</gene>
<dbReference type="GO" id="GO:0005524">
    <property type="term" value="F:ATP binding"/>
    <property type="evidence" value="ECO:0007669"/>
    <property type="project" value="UniProtKB-KW"/>
</dbReference>
<dbReference type="InterPro" id="IPR020751">
    <property type="entry name" value="aa-tRNA-synth_I_codon-bd_sub2"/>
</dbReference>
<dbReference type="PRINTS" id="PR00987">
    <property type="entry name" value="TRNASYNTHGLU"/>
</dbReference>
<dbReference type="Pfam" id="PF19269">
    <property type="entry name" value="Anticodon_2"/>
    <property type="match status" value="1"/>
</dbReference>
<dbReference type="InterPro" id="IPR045462">
    <property type="entry name" value="aa-tRNA-synth_I_cd-bd"/>
</dbReference>
<proteinExistence type="inferred from homology"/>
<reference evidence="13" key="2">
    <citation type="submission" date="2021-01" db="EMBL/GenBank/DDBJ databases">
        <authorList>
            <person name="Corre E."/>
            <person name="Pelletier E."/>
            <person name="Niang G."/>
            <person name="Scheremetjew M."/>
            <person name="Finn R."/>
            <person name="Kale V."/>
            <person name="Holt S."/>
            <person name="Cochrane G."/>
            <person name="Meng A."/>
            <person name="Brown T."/>
            <person name="Cohen L."/>
        </authorList>
    </citation>
    <scope>NUCLEOTIDE SEQUENCE</scope>
    <source>
        <strain evidence="13">CCMP1205</strain>
    </source>
</reference>
<comment type="similarity">
    <text evidence="2">Belongs to the class-I aminoacyl-tRNA synthetase family. Glutamate--tRNA ligase type 1 subfamily.</text>
</comment>
<dbReference type="InterPro" id="IPR008925">
    <property type="entry name" value="aa_tRNA-synth_I_cd-bd_sf"/>
</dbReference>
<dbReference type="GO" id="GO:0009791">
    <property type="term" value="P:post-embryonic development"/>
    <property type="evidence" value="ECO:0007669"/>
    <property type="project" value="UniProtKB-ARBA"/>
</dbReference>
<keyword evidence="4 10" id="KW-0436">Ligase</keyword>
<evidence type="ECO:0000256" key="6">
    <source>
        <dbReference type="ARBA" id="ARBA00022840"/>
    </source>
</evidence>
<keyword evidence="6 10" id="KW-0067">ATP-binding</keyword>
<dbReference type="Gene3D" id="3.40.50.620">
    <property type="entry name" value="HUPs"/>
    <property type="match status" value="1"/>
</dbReference>
<reference evidence="14 15" key="1">
    <citation type="submission" date="2018-07" db="EMBL/GenBank/DDBJ databases">
        <title>The complete nuclear genome of the prasinophyte Chloropicon primus (CCMP1205).</title>
        <authorList>
            <person name="Pombert J.-F."/>
            <person name="Otis C."/>
            <person name="Turmel M."/>
            <person name="Lemieux C."/>
        </authorList>
    </citation>
    <scope>NUCLEOTIDE SEQUENCE [LARGE SCALE GENOMIC DNA]</scope>
    <source>
        <strain evidence="14 15">CCMP1205</strain>
    </source>
</reference>
<evidence type="ECO:0000259" key="12">
    <source>
        <dbReference type="Pfam" id="PF19269"/>
    </source>
</evidence>
<dbReference type="EC" id="6.1.1.17" evidence="3"/>
<evidence type="ECO:0000259" key="11">
    <source>
        <dbReference type="Pfam" id="PF00749"/>
    </source>
</evidence>
<feature type="domain" description="Aminoacyl-tRNA synthetase class I anticodon-binding" evidence="12">
    <location>
        <begin position="436"/>
        <end position="557"/>
    </location>
</feature>
<dbReference type="STRING" id="1764295.A0A5B8MQW4"/>
<dbReference type="InterPro" id="IPR014729">
    <property type="entry name" value="Rossmann-like_a/b/a_fold"/>
</dbReference>
<dbReference type="InterPro" id="IPR001412">
    <property type="entry name" value="aa-tRNA-synth_I_CS"/>
</dbReference>
<dbReference type="HAMAP" id="MF_00022">
    <property type="entry name" value="Glu_tRNA_synth_type1"/>
    <property type="match status" value="1"/>
</dbReference>
<feature type="domain" description="Glutamyl/glutaminyl-tRNA synthetase class Ib catalytic" evidence="11">
    <location>
        <begin position="82"/>
        <end position="396"/>
    </location>
</feature>
<dbReference type="InterPro" id="IPR004527">
    <property type="entry name" value="Glu-tRNA-ligase_bac/mito"/>
</dbReference>
<protein>
    <recommendedName>
        <fullName evidence="3">glutamate--tRNA ligase</fullName>
        <ecNumber evidence="3">6.1.1.17</ecNumber>
    </recommendedName>
    <alternativeName>
        <fullName evidence="9">Glutamyl-tRNA synthetase</fullName>
    </alternativeName>
</protein>
<dbReference type="OrthoDB" id="428822at2759"/>
<evidence type="ECO:0000256" key="1">
    <source>
        <dbReference type="ARBA" id="ARBA00004173"/>
    </source>
</evidence>
<dbReference type="InterPro" id="IPR000924">
    <property type="entry name" value="Glu/Gln-tRNA-synth"/>
</dbReference>
<dbReference type="EMBL" id="HBHL01002692">
    <property type="protein sequence ID" value="CAD9712776.1"/>
    <property type="molecule type" value="Transcribed_RNA"/>
</dbReference>
<dbReference type="GO" id="GO:0004818">
    <property type="term" value="F:glutamate-tRNA ligase activity"/>
    <property type="evidence" value="ECO:0007669"/>
    <property type="project" value="UniProtKB-EC"/>
</dbReference>
<dbReference type="InterPro" id="IPR049940">
    <property type="entry name" value="GluQ/Sye"/>
</dbReference>
<organism evidence="14 15">
    <name type="scientific">Chloropicon primus</name>
    <dbReference type="NCBI Taxonomy" id="1764295"/>
    <lineage>
        <taxon>Eukaryota</taxon>
        <taxon>Viridiplantae</taxon>
        <taxon>Chlorophyta</taxon>
        <taxon>Chloropicophyceae</taxon>
        <taxon>Chloropicales</taxon>
        <taxon>Chloropicaceae</taxon>
        <taxon>Chloropicon</taxon>
    </lineage>
</organism>
<evidence type="ECO:0000313" key="13">
    <source>
        <dbReference type="EMBL" id="CAD9712776.1"/>
    </source>
</evidence>
<evidence type="ECO:0000256" key="4">
    <source>
        <dbReference type="ARBA" id="ARBA00022598"/>
    </source>
</evidence>
<evidence type="ECO:0000256" key="5">
    <source>
        <dbReference type="ARBA" id="ARBA00022741"/>
    </source>
</evidence>
<name>A0A5B8MQW4_9CHLO</name>
<dbReference type="SUPFAM" id="SSF48163">
    <property type="entry name" value="An anticodon-binding domain of class I aminoacyl-tRNA synthetases"/>
    <property type="match status" value="1"/>
</dbReference>
<dbReference type="PROSITE" id="PS00178">
    <property type="entry name" value="AA_TRNA_LIGASE_I"/>
    <property type="match status" value="1"/>
</dbReference>
<dbReference type="NCBIfam" id="TIGR00464">
    <property type="entry name" value="gltX_bact"/>
    <property type="match status" value="1"/>
</dbReference>
<dbReference type="EMBL" id="CP031039">
    <property type="protein sequence ID" value="QDZ21760.1"/>
    <property type="molecule type" value="Genomic_DNA"/>
</dbReference>
<dbReference type="AlphaFoldDB" id="A0A5B8MQW4"/>
<dbReference type="PANTHER" id="PTHR43311:SF2">
    <property type="entry name" value="GLUTAMATE--TRNA LIGASE, MITOCHONDRIAL-RELATED"/>
    <property type="match status" value="1"/>
</dbReference>
<evidence type="ECO:0000256" key="7">
    <source>
        <dbReference type="ARBA" id="ARBA00022917"/>
    </source>
</evidence>
<dbReference type="InterPro" id="IPR020058">
    <property type="entry name" value="Glu/Gln-tRNA-synth_Ib_cat-dom"/>
</dbReference>
<dbReference type="GO" id="GO:0000049">
    <property type="term" value="F:tRNA binding"/>
    <property type="evidence" value="ECO:0007669"/>
    <property type="project" value="InterPro"/>
</dbReference>
<dbReference type="CDD" id="cd00808">
    <property type="entry name" value="GluRS_core"/>
    <property type="match status" value="1"/>
</dbReference>
<evidence type="ECO:0000256" key="2">
    <source>
        <dbReference type="ARBA" id="ARBA00007894"/>
    </source>
</evidence>
<dbReference type="GO" id="GO:0005739">
    <property type="term" value="C:mitochondrion"/>
    <property type="evidence" value="ECO:0007669"/>
    <property type="project" value="UniProtKB-SubCell"/>
</dbReference>
<evidence type="ECO:0000313" key="15">
    <source>
        <dbReference type="Proteomes" id="UP000316726"/>
    </source>
</evidence>
<evidence type="ECO:0000313" key="14">
    <source>
        <dbReference type="EMBL" id="QDZ21760.1"/>
    </source>
</evidence>
<dbReference type="GO" id="GO:0048608">
    <property type="term" value="P:reproductive structure development"/>
    <property type="evidence" value="ECO:0007669"/>
    <property type="project" value="UniProtKB-ARBA"/>
</dbReference>
<evidence type="ECO:0000256" key="9">
    <source>
        <dbReference type="ARBA" id="ARBA00030865"/>
    </source>
</evidence>
<dbReference type="GO" id="GO:0008270">
    <property type="term" value="F:zinc ion binding"/>
    <property type="evidence" value="ECO:0007669"/>
    <property type="project" value="InterPro"/>
</dbReference>
<evidence type="ECO:0000256" key="3">
    <source>
        <dbReference type="ARBA" id="ARBA00012835"/>
    </source>
</evidence>
<dbReference type="InterPro" id="IPR033910">
    <property type="entry name" value="GluRS_core"/>
</dbReference>
<dbReference type="GO" id="GO:0006424">
    <property type="term" value="P:glutamyl-tRNA aminoacylation"/>
    <property type="evidence" value="ECO:0007669"/>
    <property type="project" value="InterPro"/>
</dbReference>
<comment type="subcellular location">
    <subcellularLocation>
        <location evidence="1">Mitochondrion</location>
    </subcellularLocation>
</comment>
<dbReference type="Proteomes" id="UP000316726">
    <property type="component" value="Chromosome 6"/>
</dbReference>
<keyword evidence="8 10" id="KW-0030">Aminoacyl-tRNA synthetase</keyword>
<keyword evidence="7 10" id="KW-0648">Protein biosynthesis</keyword>
<evidence type="ECO:0000256" key="8">
    <source>
        <dbReference type="ARBA" id="ARBA00023146"/>
    </source>
</evidence>
<dbReference type="Gene3D" id="1.10.10.350">
    <property type="match status" value="1"/>
</dbReference>
<sequence>MRVCMTGIKAPASRGRTLRALGRDSGARIRSLFGCELSGLRTGGRGHGVVPPAGSLAEAAGRSAAVGRRGVRCYSSSADGEQVRVRFAPSPTGNLHVGGARTALYNYLYAQQKRQAAGGSAFVLRVEDTDKARSTKESEEAVLRDLKWLGLDWDEGPLRQSERGDLYRQRAQELLDGGLAYKCFCTDEEITAMKEKAAEEGKPPIYSGKWASASREEVDEMLAKGETYAVRFRVPQDELVTIQDAIRGEVTWNTNTLGDFIIMRSDGSPVYNFCVAVDDADMDITEVVRAEEHLPNTLRQVLIYNALGLKPPKFAHCSLILAPDRSKLSKRHGATSVGEFKEEGYLSEALMNYLALLGWNDGTEQEMFTKDELIEKFSLGRITKSAAVFDKQKLNWMNSQYIRQLDASDLERRLTDLWVEKGVLAGPDTEEARVIMAKTVEIFQEALVTLNQSVEEFETLLGFPLEATLADGKAKKCIEGGFYDVAKYIVDSYFVSGELKELVETEPESFKGFIKKVGKDLDKKGKNLFLPVRICMTGAMQGPDVGDQVYLVKKAESCINSGALVSFEERMRVLQKAVENVSVNA</sequence>
<keyword evidence="5 10" id="KW-0547">Nucleotide-binding</keyword>
<dbReference type="FunFam" id="3.40.50.620:FF:000045">
    <property type="entry name" value="Glutamate--tRNA ligase, mitochondrial"/>
    <property type="match status" value="1"/>
</dbReference>
<dbReference type="PANTHER" id="PTHR43311">
    <property type="entry name" value="GLUTAMATE--TRNA LIGASE"/>
    <property type="match status" value="1"/>
</dbReference>
<dbReference type="SUPFAM" id="SSF52374">
    <property type="entry name" value="Nucleotidylyl transferase"/>
    <property type="match status" value="1"/>
</dbReference>
<keyword evidence="15" id="KW-1185">Reference proteome</keyword>